<dbReference type="EMBL" id="MVBM01000001">
    <property type="protein sequence ID" value="OOK82403.1"/>
    <property type="molecule type" value="Genomic_DNA"/>
</dbReference>
<organism evidence="1 2">
    <name type="scientific">Mycobacterium kansasii</name>
    <dbReference type="NCBI Taxonomy" id="1768"/>
    <lineage>
        <taxon>Bacteria</taxon>
        <taxon>Bacillati</taxon>
        <taxon>Actinomycetota</taxon>
        <taxon>Actinomycetes</taxon>
        <taxon>Mycobacteriales</taxon>
        <taxon>Mycobacteriaceae</taxon>
        <taxon>Mycobacterium</taxon>
    </lineage>
</organism>
<dbReference type="InterPro" id="IPR011048">
    <property type="entry name" value="Haem_d1_sf"/>
</dbReference>
<accession>A0A1V3XT32</accession>
<dbReference type="Proteomes" id="UP000189229">
    <property type="component" value="Unassembled WGS sequence"/>
</dbReference>
<gene>
    <name evidence="1" type="ORF">BZL30_0536</name>
</gene>
<evidence type="ECO:0000313" key="2">
    <source>
        <dbReference type="Proteomes" id="UP000189229"/>
    </source>
</evidence>
<name>A0A1V3XT32_MYCKA</name>
<dbReference type="SUPFAM" id="SSF51004">
    <property type="entry name" value="C-terminal (heme d1) domain of cytochrome cd1-nitrite reductase"/>
    <property type="match status" value="1"/>
</dbReference>
<evidence type="ECO:0000313" key="1">
    <source>
        <dbReference type="EMBL" id="OOK82403.1"/>
    </source>
</evidence>
<comment type="caution">
    <text evidence="1">The sequence shown here is derived from an EMBL/GenBank/DDBJ whole genome shotgun (WGS) entry which is preliminary data.</text>
</comment>
<proteinExistence type="predicted"/>
<dbReference type="AlphaFoldDB" id="A0A1V3XT32"/>
<protein>
    <submittedName>
        <fullName evidence="1">Uncharacterized protein</fullName>
    </submittedName>
</protein>
<sequence>MVKGRRVIVAIGTSHQRRWRWSGASGALAAGLVAAAGCSAPGATLESAPAVELTAIGASVRDPVWSYRDRSLLGLTDDHRLAKITVTGSPTADTRFSEPMDVGRNLQISQKDDRHVFVPQPLRDRVTVVDIESLQRVDEFDAGPAPAYLTEDAGMRVLLALSADGSSVTPVDQYGFRKLPSANISAAPADTIDGANRGRQIEYHLYGPSGIRYYKGPSSPPEERGSLHMDVAVSAGDGTAVTRSYVAGRNDSVLYAVDSRRGGHGMEVLGCAQLSAPIRYLGTDETRIYAATDRDVVVLQTESFTGYSDGIIPVLRTIDYRAALPGGPLATAPLSGMAIGPKRVYLTLRGQPYLVSVAKPHL</sequence>
<reference evidence="1 2" key="1">
    <citation type="submission" date="2017-02" db="EMBL/GenBank/DDBJ databases">
        <title>Complete genome sequences of Mycobacterium kansasii strains isolated from rhesus macaques.</title>
        <authorList>
            <person name="Panda A."/>
            <person name="Nagaraj S."/>
            <person name="Zhao X."/>
            <person name="Tettelin H."/>
            <person name="Detolla L.J."/>
        </authorList>
    </citation>
    <scope>NUCLEOTIDE SEQUENCE [LARGE SCALE GENOMIC DNA]</scope>
    <source>
        <strain evidence="1 2">11-3813</strain>
    </source>
</reference>